<dbReference type="EMBL" id="QBKT01000001">
    <property type="protein sequence ID" value="PTX64022.1"/>
    <property type="molecule type" value="Genomic_DNA"/>
</dbReference>
<dbReference type="AlphaFoldDB" id="A0A2T6C6S9"/>
<name>A0A2T6C6S9_9FLAO</name>
<proteinExistence type="predicted"/>
<sequence length="178" mass="19627">MPVNPNEIANINFSAMLGKPLTAVIDAQAAAALSTVDFINEVGLDDLGKVKNVSFIYSKLIDGISTEVTLTTPLLTIVPIPFMRVADTTIDFNAKISSVTKVTTTTSHKLDLSAELSLRWAWGRFDFKGSYSYQKKNTYSDESKRSYSMNVRIHAVQDELPAGMSRVLDMLEESIIES</sequence>
<gene>
    <name evidence="1" type="ORF">C8N46_101632</name>
</gene>
<reference evidence="1 2" key="1">
    <citation type="submission" date="2018-04" db="EMBL/GenBank/DDBJ databases">
        <title>Genomic Encyclopedia of Archaeal and Bacterial Type Strains, Phase II (KMG-II): from individual species to whole genera.</title>
        <authorList>
            <person name="Goeker M."/>
        </authorList>
    </citation>
    <scope>NUCLEOTIDE SEQUENCE [LARGE SCALE GENOMIC DNA]</scope>
    <source>
        <strain evidence="1 2">DSM 25731</strain>
    </source>
</reference>
<dbReference type="RefSeq" id="WP_108113371.1">
    <property type="nucleotide sequence ID" value="NZ_QBKT01000001.1"/>
</dbReference>
<comment type="caution">
    <text evidence="1">The sequence shown here is derived from an EMBL/GenBank/DDBJ whole genome shotgun (WGS) entry which is preliminary data.</text>
</comment>
<keyword evidence="2" id="KW-1185">Reference proteome</keyword>
<accession>A0A2T6C6S9</accession>
<evidence type="ECO:0000313" key="1">
    <source>
        <dbReference type="EMBL" id="PTX64022.1"/>
    </source>
</evidence>
<dbReference type="OrthoDB" id="1043330at2"/>
<protein>
    <submittedName>
        <fullName evidence="1">Uncharacterized protein DUF2589</fullName>
    </submittedName>
</protein>
<evidence type="ECO:0000313" key="2">
    <source>
        <dbReference type="Proteomes" id="UP000244090"/>
    </source>
</evidence>
<dbReference type="InterPro" id="IPR024510">
    <property type="entry name" value="DUF2589"/>
</dbReference>
<organism evidence="1 2">
    <name type="scientific">Kordia periserrulae</name>
    <dbReference type="NCBI Taxonomy" id="701523"/>
    <lineage>
        <taxon>Bacteria</taxon>
        <taxon>Pseudomonadati</taxon>
        <taxon>Bacteroidota</taxon>
        <taxon>Flavobacteriia</taxon>
        <taxon>Flavobacteriales</taxon>
        <taxon>Flavobacteriaceae</taxon>
        <taxon>Kordia</taxon>
    </lineage>
</organism>
<dbReference type="Pfam" id="PF11655">
    <property type="entry name" value="DUF2589"/>
    <property type="match status" value="1"/>
</dbReference>
<dbReference type="Proteomes" id="UP000244090">
    <property type="component" value="Unassembled WGS sequence"/>
</dbReference>